<evidence type="ECO:0000313" key="3">
    <source>
        <dbReference type="Proteomes" id="UP000441208"/>
    </source>
</evidence>
<reference evidence="1 3" key="1">
    <citation type="submission" date="2018-08" db="EMBL/GenBank/DDBJ databases">
        <title>Genomic investigation of the strawberry pathogen Phytophthora fragariae indicates pathogenicity is determined by transcriptional variation in three key races.</title>
        <authorList>
            <person name="Adams T.M."/>
            <person name="Armitage A.D."/>
            <person name="Sobczyk M.K."/>
            <person name="Bates H.J."/>
            <person name="Dunwell J.M."/>
            <person name="Nellist C.F."/>
            <person name="Harrison R.J."/>
        </authorList>
    </citation>
    <scope>NUCLEOTIDE SEQUENCE [LARGE SCALE GENOMIC DNA]</scope>
    <source>
        <strain evidence="2 4">BC-23</strain>
        <strain evidence="1 3">NOV-71</strain>
    </source>
</reference>
<gene>
    <name evidence="2" type="ORF">PF004_g22283</name>
    <name evidence="1" type="ORF">PF007_g26734</name>
</gene>
<sequence>MKDSGPAAFRLVFKRFVELASNVHKVWSVSEHIAVVQSLPNARGEKSHFDFQSSETANAAVEHEWVQASLLLVLEPDTKLIVVSEGFAGAALSGKCTALEDLSPGDVVVYRGDLPHADVPYKDGNVRIQGLINVDGVDHDEGVVERVAWAVYRCHHCFRNCVDKRDMTNHERFCSANPAKAAIAAKRKRNNDKGAYCARCDRHFGKKNTFHAHQCAGTSADAEAEEKEE</sequence>
<dbReference type="Proteomes" id="UP000476176">
    <property type="component" value="Unassembled WGS sequence"/>
</dbReference>
<dbReference type="AlphaFoldDB" id="A0A6A3Q8S5"/>
<comment type="caution">
    <text evidence="1">The sequence shown here is derived from an EMBL/GenBank/DDBJ whole genome shotgun (WGS) entry which is preliminary data.</text>
</comment>
<proteinExistence type="predicted"/>
<organism evidence="1 3">
    <name type="scientific">Phytophthora fragariae</name>
    <dbReference type="NCBI Taxonomy" id="53985"/>
    <lineage>
        <taxon>Eukaryota</taxon>
        <taxon>Sar</taxon>
        <taxon>Stramenopiles</taxon>
        <taxon>Oomycota</taxon>
        <taxon>Peronosporomycetes</taxon>
        <taxon>Peronosporales</taxon>
        <taxon>Peronosporaceae</taxon>
        <taxon>Phytophthora</taxon>
    </lineage>
</organism>
<dbReference type="EMBL" id="QXFZ01003149">
    <property type="protein sequence ID" value="KAE9070965.1"/>
    <property type="molecule type" value="Genomic_DNA"/>
</dbReference>
<evidence type="ECO:0000313" key="1">
    <source>
        <dbReference type="EMBL" id="KAE9070965.1"/>
    </source>
</evidence>
<accession>A0A6A3Q8S5</accession>
<dbReference type="EMBL" id="QXGC01002210">
    <property type="protein sequence ID" value="KAE9189202.1"/>
    <property type="molecule type" value="Genomic_DNA"/>
</dbReference>
<dbReference type="Proteomes" id="UP000441208">
    <property type="component" value="Unassembled WGS sequence"/>
</dbReference>
<evidence type="ECO:0000313" key="4">
    <source>
        <dbReference type="Proteomes" id="UP000476176"/>
    </source>
</evidence>
<evidence type="ECO:0000313" key="2">
    <source>
        <dbReference type="EMBL" id="KAE9189202.1"/>
    </source>
</evidence>
<name>A0A6A3Q8S5_9STRA</name>
<protein>
    <submittedName>
        <fullName evidence="1">Uncharacterized protein</fullName>
    </submittedName>
</protein>